<dbReference type="SUPFAM" id="SSF53474">
    <property type="entry name" value="alpha/beta-Hydrolases"/>
    <property type="match status" value="1"/>
</dbReference>
<evidence type="ECO:0000256" key="3">
    <source>
        <dbReference type="ARBA" id="ARBA00022670"/>
    </source>
</evidence>
<sequence length="867" mass="98708">MATYKKRRPSLYLLKSNSSAHFMMAQGFELQAQSEGSRSFEDLNRDEENQPTSKLPSFKYIHRRLLLFSVAIFMSWILVGLSVWRFQNSQFLLANQDRNTQYQKPRDRSFNMATILNGEFSYHDAPFAFIKSGALFQAPENDAGLYLSIDDSNGIPKYVAKKLADRRFYQDLSGKSFEYRKQTYEIARFTVSHRLDYAVMASNLEKQYRHSSQAQYWLKDIAKNIITPITPFPDDPEHPKLSYARLSPSGNFVYFVYNSDLYIQNVVNKAVRQLSFDGSEQVLNGKPDWVYEEEVLATDCAVWWAHDDSKLVWARFDDSKVFKEPVPTYTNDNPYDDVQYVDYPKPGTPNPEVSLFTYDVNTGALHAITQPDEETRILYHAQWLDASKFMFKNSDRASKSLSVKIHDLDSNMVTTVREIDASSFSGWIEKVQNVQVIPSKPSADRPEIGYVDVGVDEKGFPHLFYFSSVFSDAGRQLTSGDWEVTGAGIVGYDYDTDAVYFQANLQNRFSQHLYSVHISESSDKEIQTLQDPNEKNAIYEFDLSLSCRFGVKRYRGPDLPMSDAGDLGSLLQNDESRAVTQLTSNSGLIAAVDKFDMPLKNQKALTLDDGVEIDYMEVLPIDVKSTKKHPLLVHVYGGPGSHTADSSFAVSLGESLASSEGAVVLKIEPRGTGGRGWSYRSWSKGKLGFWEPRDVLNTVKKYMAMNADLIDPERVAIWGWSYGGYVTLKTLELDGGQTFKYGVAVAPVTNWKYYNSIYTERYMGDYEENKENYDQYALIKDVKSISKVQRLLLMHGSADDNVHLKNTMNLLDQMNLNNVQNYDVTVFPDSEHSIMYHNAGNVIYEKMFLWLKNAFEGKLDTLDGSSK</sequence>
<dbReference type="Proteomes" id="UP000191144">
    <property type="component" value="Chromosome F"/>
</dbReference>
<dbReference type="Pfam" id="PF00326">
    <property type="entry name" value="Peptidase_S9"/>
    <property type="match status" value="1"/>
</dbReference>
<evidence type="ECO:0000256" key="7">
    <source>
        <dbReference type="SAM" id="Phobius"/>
    </source>
</evidence>
<dbReference type="AlphaFoldDB" id="A0A1G4JRX6"/>
<accession>A0A1G4JRX6</accession>
<evidence type="ECO:0000256" key="6">
    <source>
        <dbReference type="ARBA" id="ARBA00023180"/>
    </source>
</evidence>
<evidence type="ECO:0000259" key="8">
    <source>
        <dbReference type="Pfam" id="PF00326"/>
    </source>
</evidence>
<feature type="domain" description="Dipeptidylpeptidase IV N-terminal" evidence="9">
    <location>
        <begin position="194"/>
        <end position="561"/>
    </location>
</feature>
<dbReference type="GO" id="GO:0004177">
    <property type="term" value="F:aminopeptidase activity"/>
    <property type="evidence" value="ECO:0007669"/>
    <property type="project" value="UniProtKB-KW"/>
</dbReference>
<keyword evidence="2" id="KW-0031">Aminopeptidase</keyword>
<dbReference type="InterPro" id="IPR050278">
    <property type="entry name" value="Serine_Prot_S9B/DPPIV"/>
</dbReference>
<keyword evidence="4" id="KW-0378">Hydrolase</keyword>
<reference evidence="11" key="1">
    <citation type="submission" date="2016-03" db="EMBL/GenBank/DDBJ databases">
        <authorList>
            <person name="Devillers Hugo."/>
        </authorList>
    </citation>
    <scope>NUCLEOTIDE SEQUENCE [LARGE SCALE GENOMIC DNA]</scope>
</reference>
<dbReference type="PANTHER" id="PTHR11731:SF160">
    <property type="entry name" value="DIPEPTIDYL AMINOPEPTIDASE A"/>
    <property type="match status" value="1"/>
</dbReference>
<gene>
    <name evidence="10" type="ORF">LAME_0F04302G</name>
</gene>
<protein>
    <submittedName>
        <fullName evidence="10">LAME_0F04302g1_1</fullName>
    </submittedName>
</protein>
<keyword evidence="5" id="KW-0720">Serine protease</keyword>
<feature type="domain" description="Peptidase S9 prolyl oligopeptidase catalytic" evidence="8">
    <location>
        <begin position="654"/>
        <end position="856"/>
    </location>
</feature>
<dbReference type="GO" id="GO:0008236">
    <property type="term" value="F:serine-type peptidase activity"/>
    <property type="evidence" value="ECO:0007669"/>
    <property type="project" value="UniProtKB-KW"/>
</dbReference>
<dbReference type="PANTHER" id="PTHR11731">
    <property type="entry name" value="PROTEASE FAMILY S9B,C DIPEPTIDYL-PEPTIDASE IV-RELATED"/>
    <property type="match status" value="1"/>
</dbReference>
<name>A0A1G4JRX6_9SACH</name>
<keyword evidence="3" id="KW-0645">Protease</keyword>
<dbReference type="InterPro" id="IPR029058">
    <property type="entry name" value="AB_hydrolase_fold"/>
</dbReference>
<dbReference type="GO" id="GO:0005886">
    <property type="term" value="C:plasma membrane"/>
    <property type="evidence" value="ECO:0007669"/>
    <property type="project" value="TreeGrafter"/>
</dbReference>
<dbReference type="FunFam" id="3.40.50.1820:FF:000003">
    <property type="entry name" value="Dipeptidyl peptidase 4"/>
    <property type="match status" value="1"/>
</dbReference>
<keyword evidence="11" id="KW-1185">Reference proteome</keyword>
<evidence type="ECO:0000256" key="4">
    <source>
        <dbReference type="ARBA" id="ARBA00022801"/>
    </source>
</evidence>
<dbReference type="GO" id="GO:0006508">
    <property type="term" value="P:proteolysis"/>
    <property type="evidence" value="ECO:0007669"/>
    <property type="project" value="UniProtKB-KW"/>
</dbReference>
<evidence type="ECO:0000259" key="9">
    <source>
        <dbReference type="Pfam" id="PF00930"/>
    </source>
</evidence>
<dbReference type="SUPFAM" id="SSF82171">
    <property type="entry name" value="DPP6 N-terminal domain-like"/>
    <property type="match status" value="1"/>
</dbReference>
<keyword evidence="7" id="KW-0812">Transmembrane</keyword>
<evidence type="ECO:0000313" key="10">
    <source>
        <dbReference type="EMBL" id="SCU93579.1"/>
    </source>
</evidence>
<dbReference type="GO" id="GO:0008239">
    <property type="term" value="F:dipeptidyl-peptidase activity"/>
    <property type="evidence" value="ECO:0007669"/>
    <property type="project" value="TreeGrafter"/>
</dbReference>
<evidence type="ECO:0000313" key="11">
    <source>
        <dbReference type="Proteomes" id="UP000191144"/>
    </source>
</evidence>
<dbReference type="InterPro" id="IPR002469">
    <property type="entry name" value="Peptidase_S9B_N"/>
</dbReference>
<keyword evidence="7" id="KW-1133">Transmembrane helix</keyword>
<proteinExistence type="inferred from homology"/>
<dbReference type="Pfam" id="PF00930">
    <property type="entry name" value="DPPIV_N"/>
    <property type="match status" value="1"/>
</dbReference>
<dbReference type="OrthoDB" id="16520at2759"/>
<dbReference type="InterPro" id="IPR001375">
    <property type="entry name" value="Peptidase_S9_cat"/>
</dbReference>
<keyword evidence="7" id="KW-0472">Membrane</keyword>
<dbReference type="Gene3D" id="2.140.10.30">
    <property type="entry name" value="Dipeptidylpeptidase IV, N-terminal domain"/>
    <property type="match status" value="1"/>
</dbReference>
<dbReference type="EMBL" id="LT598477">
    <property type="protein sequence ID" value="SCU93579.1"/>
    <property type="molecule type" value="Genomic_DNA"/>
</dbReference>
<comment type="similarity">
    <text evidence="1">Belongs to the peptidase S9B family.</text>
</comment>
<dbReference type="Gene3D" id="3.40.50.1820">
    <property type="entry name" value="alpha/beta hydrolase"/>
    <property type="match status" value="1"/>
</dbReference>
<feature type="transmembrane region" description="Helical" evidence="7">
    <location>
        <begin position="65"/>
        <end position="86"/>
    </location>
</feature>
<evidence type="ECO:0000256" key="1">
    <source>
        <dbReference type="ARBA" id="ARBA00006150"/>
    </source>
</evidence>
<evidence type="ECO:0000256" key="2">
    <source>
        <dbReference type="ARBA" id="ARBA00022438"/>
    </source>
</evidence>
<keyword evidence="6" id="KW-0325">Glycoprotein</keyword>
<organism evidence="10 11">
    <name type="scientific">Lachancea meyersii CBS 8951</name>
    <dbReference type="NCBI Taxonomy" id="1266667"/>
    <lineage>
        <taxon>Eukaryota</taxon>
        <taxon>Fungi</taxon>
        <taxon>Dikarya</taxon>
        <taxon>Ascomycota</taxon>
        <taxon>Saccharomycotina</taxon>
        <taxon>Saccharomycetes</taxon>
        <taxon>Saccharomycetales</taxon>
        <taxon>Saccharomycetaceae</taxon>
        <taxon>Lachancea</taxon>
    </lineage>
</organism>
<evidence type="ECO:0000256" key="5">
    <source>
        <dbReference type="ARBA" id="ARBA00022825"/>
    </source>
</evidence>